<dbReference type="PANTHER" id="PTHR35525:SF3">
    <property type="entry name" value="BLL6575 PROTEIN"/>
    <property type="match status" value="1"/>
</dbReference>
<evidence type="ECO:0000313" key="4">
    <source>
        <dbReference type="Proteomes" id="UP000319825"/>
    </source>
</evidence>
<dbReference type="Pfam" id="PF07336">
    <property type="entry name" value="ABATE"/>
    <property type="match status" value="1"/>
</dbReference>
<evidence type="ECO:0000256" key="1">
    <source>
        <dbReference type="SAM" id="MobiDB-lite"/>
    </source>
</evidence>
<dbReference type="SUPFAM" id="SSF160904">
    <property type="entry name" value="Jann2411-like"/>
    <property type="match status" value="1"/>
</dbReference>
<dbReference type="PANTHER" id="PTHR35525">
    <property type="entry name" value="BLL6575 PROTEIN"/>
    <property type="match status" value="1"/>
</dbReference>
<reference evidence="3 4" key="1">
    <citation type="submission" date="2019-07" db="EMBL/GenBank/DDBJ databases">
        <title>R&amp;d 2014.</title>
        <authorList>
            <person name="Klenk H.-P."/>
        </authorList>
    </citation>
    <scope>NUCLEOTIDE SEQUENCE [LARGE SCALE GENOMIC DNA]</scope>
    <source>
        <strain evidence="3 4">DSM 43868</strain>
    </source>
</reference>
<gene>
    <name evidence="3" type="ORF">JD77_05075</name>
</gene>
<accession>A0A562IGW8</accession>
<name>A0A562IGW8_MICOL</name>
<dbReference type="Pfam" id="PF11706">
    <property type="entry name" value="zf-CGNR"/>
    <property type="match status" value="1"/>
</dbReference>
<feature type="domain" description="Zinc finger CGNR" evidence="2">
    <location>
        <begin position="154"/>
        <end position="194"/>
    </location>
</feature>
<dbReference type="Gene3D" id="1.10.3300.10">
    <property type="entry name" value="Jann2411-like domain"/>
    <property type="match status" value="1"/>
</dbReference>
<evidence type="ECO:0000259" key="2">
    <source>
        <dbReference type="Pfam" id="PF11706"/>
    </source>
</evidence>
<feature type="compositionally biased region" description="Basic residues" evidence="1">
    <location>
        <begin position="207"/>
        <end position="221"/>
    </location>
</feature>
<dbReference type="Proteomes" id="UP000319825">
    <property type="component" value="Unassembled WGS sequence"/>
</dbReference>
<keyword evidence="4" id="KW-1185">Reference proteome</keyword>
<dbReference type="EMBL" id="VLKE01000001">
    <property type="protein sequence ID" value="TWH70056.1"/>
    <property type="molecule type" value="Genomic_DNA"/>
</dbReference>
<dbReference type="OrthoDB" id="123307at2"/>
<comment type="caution">
    <text evidence="3">The sequence shown here is derived from an EMBL/GenBank/DDBJ whole genome shotgun (WGS) entry which is preliminary data.</text>
</comment>
<proteinExistence type="predicted"/>
<organism evidence="3 4">
    <name type="scientific">Micromonospora olivasterospora</name>
    <dbReference type="NCBI Taxonomy" id="1880"/>
    <lineage>
        <taxon>Bacteria</taxon>
        <taxon>Bacillati</taxon>
        <taxon>Actinomycetota</taxon>
        <taxon>Actinomycetes</taxon>
        <taxon>Micromonosporales</taxon>
        <taxon>Micromonosporaceae</taxon>
        <taxon>Micromonospora</taxon>
    </lineage>
</organism>
<protein>
    <submittedName>
        <fullName evidence="3">Putative RNA-binding Zn ribbon-like protein</fullName>
    </submittedName>
</protein>
<dbReference type="RefSeq" id="WP_145776440.1">
    <property type="nucleotide sequence ID" value="NZ_BAAATQ010000123.1"/>
</dbReference>
<dbReference type="AlphaFoldDB" id="A0A562IGW8"/>
<feature type="region of interest" description="Disordered" evidence="1">
    <location>
        <begin position="189"/>
        <end position="221"/>
    </location>
</feature>
<dbReference type="InterPro" id="IPR010852">
    <property type="entry name" value="ABATE"/>
</dbReference>
<sequence>MVEVTVESTEASVTEAPPFRLDNEQIAFRFTATLSDRSGTPVERLPTPRRLDDWLAANDLSLGPADATDADLDLARRLREAIHRTGTATATNTAPDEADLDLINTLARDSQTFPVLSKTRLRWYTRSKHPARAALGLIAQDAIIALGGTRRDQVKMCEHPDCGGLYLDTSRGQNRRWCSMNTCGNRAKKARFRHQSHPEGSPGPRAASRRSARKTARTQTG</sequence>
<dbReference type="InterPro" id="IPR023286">
    <property type="entry name" value="ABATE_dom_sf"/>
</dbReference>
<dbReference type="InterPro" id="IPR021005">
    <property type="entry name" value="Znf_CGNR"/>
</dbReference>
<evidence type="ECO:0000313" key="3">
    <source>
        <dbReference type="EMBL" id="TWH70056.1"/>
    </source>
</evidence>